<reference evidence="3" key="1">
    <citation type="journal article" date="2020" name="PLoS Negl. Trop. Dis.">
        <title>High-quality nuclear genome for Sarcoptes scabiei-A critical resource for a neglected parasite.</title>
        <authorList>
            <person name="Korhonen P.K."/>
            <person name="Gasser R.B."/>
            <person name="Ma G."/>
            <person name="Wang T."/>
            <person name="Stroehlein A.J."/>
            <person name="Young N.D."/>
            <person name="Ang C.S."/>
            <person name="Fernando D.D."/>
            <person name="Lu H.C."/>
            <person name="Taylor S."/>
            <person name="Reynolds S.L."/>
            <person name="Mofiz E."/>
            <person name="Najaraj S.H."/>
            <person name="Gowda H."/>
            <person name="Madugundu A."/>
            <person name="Renuse S."/>
            <person name="Holt D."/>
            <person name="Pandey A."/>
            <person name="Papenfuss A.T."/>
            <person name="Fischer K."/>
        </authorList>
    </citation>
    <scope>NUCLEOTIDE SEQUENCE [LARGE SCALE GENOMIC DNA]</scope>
</reference>
<evidence type="ECO:0000313" key="3">
    <source>
        <dbReference type="Proteomes" id="UP000070412"/>
    </source>
</evidence>
<dbReference type="Proteomes" id="UP000070412">
    <property type="component" value="Unassembled WGS sequence"/>
</dbReference>
<dbReference type="EnsemblMetazoa" id="SSS_5657s_mrna">
    <property type="protein sequence ID" value="KAF7492235.1"/>
    <property type="gene ID" value="SSS_5657"/>
</dbReference>
<organism evidence="1">
    <name type="scientific">Sarcoptes scabiei</name>
    <name type="common">Itch mite</name>
    <name type="synonym">Acarus scabiei</name>
    <dbReference type="NCBI Taxonomy" id="52283"/>
    <lineage>
        <taxon>Eukaryota</taxon>
        <taxon>Metazoa</taxon>
        <taxon>Ecdysozoa</taxon>
        <taxon>Arthropoda</taxon>
        <taxon>Chelicerata</taxon>
        <taxon>Arachnida</taxon>
        <taxon>Acari</taxon>
        <taxon>Acariformes</taxon>
        <taxon>Sarcoptiformes</taxon>
        <taxon>Astigmata</taxon>
        <taxon>Psoroptidia</taxon>
        <taxon>Sarcoptoidea</taxon>
        <taxon>Sarcoptidae</taxon>
        <taxon>Sarcoptinae</taxon>
        <taxon>Sarcoptes</taxon>
    </lineage>
</organism>
<dbReference type="AlphaFoldDB" id="A0A834R8S8"/>
<evidence type="ECO:0000313" key="1">
    <source>
        <dbReference type="EMBL" id="KAF7492235.1"/>
    </source>
</evidence>
<gene>
    <name evidence="1" type="ORF">SSS_5657</name>
</gene>
<dbReference type="EMBL" id="WVUK01000056">
    <property type="protein sequence ID" value="KAF7492235.1"/>
    <property type="molecule type" value="Genomic_DNA"/>
</dbReference>
<protein>
    <submittedName>
        <fullName evidence="1 2">Uncharacterized protein</fullName>
    </submittedName>
</protein>
<evidence type="ECO:0000313" key="2">
    <source>
        <dbReference type="EnsemblMetazoa" id="KAF7492235.1"/>
    </source>
</evidence>
<reference evidence="2" key="3">
    <citation type="submission" date="2022-06" db="UniProtKB">
        <authorList>
            <consortium name="EnsemblMetazoa"/>
        </authorList>
    </citation>
    <scope>IDENTIFICATION</scope>
</reference>
<sequence>MMVANSNIEFKIILITSYSFDNDNNNDGDGGGGGEGVGNDRNDDDHRFLEMVLKTVNKCSQFVKILFVKSKMRGLGMENNRFNVKGHHIKDSTFLKNIPRSSQIFSFEFDLIDDRDIHEDFNDVYVKRFVLILCKKMSHGGQTMTA</sequence>
<keyword evidence="3" id="KW-1185">Reference proteome</keyword>
<accession>A0A834R8S8</accession>
<name>A0A834R8S8_SARSC</name>
<proteinExistence type="predicted"/>
<reference evidence="1" key="2">
    <citation type="submission" date="2020-01" db="EMBL/GenBank/DDBJ databases">
        <authorList>
            <person name="Korhonen P.K.K."/>
            <person name="Guangxu M.G."/>
            <person name="Wang T.W."/>
            <person name="Stroehlein A.J.S."/>
            <person name="Young N.D."/>
            <person name="Ang C.-S.A."/>
            <person name="Fernando D.W.F."/>
            <person name="Lu H.L."/>
            <person name="Taylor S.T."/>
            <person name="Ehtesham M.E.M."/>
            <person name="Najaraj S.H.N."/>
            <person name="Harsha G.H.G."/>
            <person name="Madugundu A.M."/>
            <person name="Renuse S.R."/>
            <person name="Holt D.H."/>
            <person name="Pandey A.P."/>
            <person name="Papenfuss A.P."/>
            <person name="Gasser R.B.G."/>
            <person name="Fischer K.F."/>
        </authorList>
    </citation>
    <scope>NUCLEOTIDE SEQUENCE</scope>
    <source>
        <strain evidence="1">SSS_KF_BRIS2020</strain>
    </source>
</reference>